<feature type="transmembrane region" description="Helical" evidence="7">
    <location>
        <begin position="69"/>
        <end position="90"/>
    </location>
</feature>
<protein>
    <submittedName>
        <fullName evidence="9">NADH-ubiquinone oxidoreductase chain M</fullName>
        <ecNumber evidence="9">1.6.5.3</ecNumber>
    </submittedName>
</protein>
<dbReference type="GO" id="GO:0008137">
    <property type="term" value="F:NADH dehydrogenase (ubiquinone) activity"/>
    <property type="evidence" value="ECO:0007669"/>
    <property type="project" value="InterPro"/>
</dbReference>
<keyword evidence="9" id="KW-0560">Oxidoreductase</keyword>
<dbReference type="PANTHER" id="PTHR43507:SF1">
    <property type="entry name" value="NADH-UBIQUINONE OXIDOREDUCTASE CHAIN 4"/>
    <property type="match status" value="1"/>
</dbReference>
<evidence type="ECO:0000259" key="8">
    <source>
        <dbReference type="Pfam" id="PF00361"/>
    </source>
</evidence>
<dbReference type="GO" id="GO:0016020">
    <property type="term" value="C:membrane"/>
    <property type="evidence" value="ECO:0007669"/>
    <property type="project" value="UniProtKB-SubCell"/>
</dbReference>
<feature type="transmembrane region" description="Helical" evidence="7">
    <location>
        <begin position="27"/>
        <end position="49"/>
    </location>
</feature>
<evidence type="ECO:0000256" key="4">
    <source>
        <dbReference type="ARBA" id="ARBA00022989"/>
    </source>
</evidence>
<dbReference type="EMBL" id="CP005986">
    <property type="protein sequence ID" value="AIA56270.1"/>
    <property type="molecule type" value="Genomic_DNA"/>
</dbReference>
<dbReference type="HOGENOM" id="CLU_007100_4_4_6"/>
<dbReference type="KEGG" id="acz:Acaty_c2426"/>
<dbReference type="RefSeq" id="WP_004869003.1">
    <property type="nucleotide sequence ID" value="NZ_CP005986.1"/>
</dbReference>
<feature type="transmembrane region" description="Helical" evidence="7">
    <location>
        <begin position="150"/>
        <end position="170"/>
    </location>
</feature>
<feature type="transmembrane region" description="Helical" evidence="7">
    <location>
        <begin position="120"/>
        <end position="138"/>
    </location>
</feature>
<accession>A0A059ZXP5</accession>
<dbReference type="AlphaFoldDB" id="A0A059ZXP5"/>
<feature type="transmembrane region" description="Helical" evidence="7">
    <location>
        <begin position="317"/>
        <end position="340"/>
    </location>
</feature>
<dbReference type="GO" id="GO:0012505">
    <property type="term" value="C:endomembrane system"/>
    <property type="evidence" value="ECO:0007669"/>
    <property type="project" value="UniProtKB-SubCell"/>
</dbReference>
<keyword evidence="5 7" id="KW-0472">Membrane</keyword>
<evidence type="ECO:0000256" key="1">
    <source>
        <dbReference type="ARBA" id="ARBA00004127"/>
    </source>
</evidence>
<keyword evidence="4 7" id="KW-1133">Transmembrane helix</keyword>
<gene>
    <name evidence="9" type="ORF">Acaty_c2426</name>
</gene>
<evidence type="ECO:0000256" key="5">
    <source>
        <dbReference type="ARBA" id="ARBA00023136"/>
    </source>
</evidence>
<feature type="transmembrane region" description="Helical" evidence="7">
    <location>
        <begin position="361"/>
        <end position="379"/>
    </location>
</feature>
<evidence type="ECO:0000313" key="10">
    <source>
        <dbReference type="Proteomes" id="UP000005522"/>
    </source>
</evidence>
<keyword evidence="9" id="KW-0830">Ubiquinone</keyword>
<dbReference type="GO" id="GO:0042773">
    <property type="term" value="P:ATP synthesis coupled electron transport"/>
    <property type="evidence" value="ECO:0007669"/>
    <property type="project" value="InterPro"/>
</dbReference>
<feature type="transmembrane region" description="Helical" evidence="7">
    <location>
        <begin position="399"/>
        <end position="417"/>
    </location>
</feature>
<evidence type="ECO:0000256" key="6">
    <source>
        <dbReference type="RuleBase" id="RU000320"/>
    </source>
</evidence>
<organism evidence="9 10">
    <name type="scientific">Acidithiobacillus caldus (strain ATCC 51756 / DSM 8584 / KU)</name>
    <dbReference type="NCBI Taxonomy" id="637389"/>
    <lineage>
        <taxon>Bacteria</taxon>
        <taxon>Pseudomonadati</taxon>
        <taxon>Pseudomonadota</taxon>
        <taxon>Acidithiobacillia</taxon>
        <taxon>Acidithiobacillales</taxon>
        <taxon>Acidithiobacillaceae</taxon>
        <taxon>Acidithiobacillus</taxon>
    </lineage>
</organism>
<dbReference type="GO" id="GO:0015990">
    <property type="term" value="P:electron transport coupled proton transport"/>
    <property type="evidence" value="ECO:0007669"/>
    <property type="project" value="TreeGrafter"/>
</dbReference>
<evidence type="ECO:0000256" key="3">
    <source>
        <dbReference type="ARBA" id="ARBA00022692"/>
    </source>
</evidence>
<dbReference type="Pfam" id="PF00361">
    <property type="entry name" value="Proton_antipo_M"/>
    <property type="match status" value="1"/>
</dbReference>
<evidence type="ECO:0000256" key="7">
    <source>
        <dbReference type="SAM" id="Phobius"/>
    </source>
</evidence>
<feature type="transmembrane region" description="Helical" evidence="7">
    <location>
        <begin position="263"/>
        <end position="284"/>
    </location>
</feature>
<name>A0A059ZXP5_ACICK</name>
<dbReference type="NCBIfam" id="TIGR01972">
    <property type="entry name" value="NDH_I_M"/>
    <property type="match status" value="1"/>
</dbReference>
<feature type="transmembrane region" description="Helical" evidence="7">
    <location>
        <begin position="229"/>
        <end position="251"/>
    </location>
</feature>
<feature type="domain" description="NADH:quinone oxidoreductase/Mrp antiporter transmembrane" evidence="8">
    <location>
        <begin position="115"/>
        <end position="408"/>
    </location>
</feature>
<dbReference type="Proteomes" id="UP000005522">
    <property type="component" value="Chromosome"/>
</dbReference>
<dbReference type="GO" id="GO:0003954">
    <property type="term" value="F:NADH dehydrogenase activity"/>
    <property type="evidence" value="ECO:0007669"/>
    <property type="project" value="TreeGrafter"/>
</dbReference>
<feature type="transmembrane region" description="Helical" evidence="7">
    <location>
        <begin position="196"/>
        <end position="217"/>
    </location>
</feature>
<evidence type="ECO:0000313" key="9">
    <source>
        <dbReference type="EMBL" id="AIA56270.1"/>
    </source>
</evidence>
<proteinExistence type="inferred from homology"/>
<comment type="subcellular location">
    <subcellularLocation>
        <location evidence="1">Endomembrane system</location>
        <topology evidence="1">Multi-pass membrane protein</topology>
    </subcellularLocation>
    <subcellularLocation>
        <location evidence="6">Membrane</location>
        <topology evidence="6">Multi-pass membrane protein</topology>
    </subcellularLocation>
</comment>
<evidence type="ECO:0000256" key="2">
    <source>
        <dbReference type="ARBA" id="ARBA00009025"/>
    </source>
</evidence>
<dbReference type="InterPro" id="IPR001750">
    <property type="entry name" value="ND/Mrp_TM"/>
</dbReference>
<feature type="transmembrane region" description="Helical" evidence="7">
    <location>
        <begin position="97"/>
        <end position="114"/>
    </location>
</feature>
<keyword evidence="3 6" id="KW-0812">Transmembrane</keyword>
<dbReference type="GO" id="GO:0048039">
    <property type="term" value="F:ubiquinone binding"/>
    <property type="evidence" value="ECO:0007669"/>
    <property type="project" value="TreeGrafter"/>
</dbReference>
<dbReference type="eggNOG" id="COG1008">
    <property type="taxonomic scope" value="Bacteria"/>
</dbReference>
<dbReference type="InterPro" id="IPR010227">
    <property type="entry name" value="NADH_Q_OxRdtase_chainM/4"/>
</dbReference>
<reference evidence="9 10" key="1">
    <citation type="journal article" date="2009" name="J. Bacteriol.">
        <title>Draft genome sequence of the extremely acidophilic bacterium Acidithiobacillus caldus ATCC 51756 reveals metabolic versatility in the genus Acidithiobacillus.</title>
        <authorList>
            <person name="Valdes J."/>
            <person name="Quatrini R."/>
            <person name="Hallberg K."/>
            <person name="Dopson M."/>
            <person name="Valenzuela P.D."/>
            <person name="Holmes D.S."/>
        </authorList>
    </citation>
    <scope>NUCLEOTIDE SEQUENCE [LARGE SCALE GENOMIC DNA]</scope>
    <source>
        <strain evidence="10">ATCC 51756 / DSM 8584 / KU</strain>
    </source>
</reference>
<sequence length="484" mass="51451">MILSALVLWPWIVALWLGGRPQDSHHLALPAALLELVLALSAAFAGGTLDNRALYLPLIGYLWSQQNSNLAATLAVTAAALLPFALRFAWRLEEFRALVIAAFVLVGALMGTFFSQNFLGFYLFYEIVALSGAWMILISGDRDRAAALRFLLYTVGGSLLLLLAVLYIYLDNGSANGIYTFSWTGLAAVPRPEGAVAPWLFLAMLAGLAVKLPVFPLHSWAGPAYGRAAPAASMLLSGAAVLAGAYGLIHWAIPLLPQGALQFAPYGILTGAVGTLYAAFLALDAPNLRRFAAWASVSHMNLVALGLFALQEQALHGALFLLVAHALLAVGLFGVIAILEARGLPGHWDGLGGLFRQTPRLGAWTLFFFLTGMGLPGLANFPGEFLSLAGAFRVSPWPAAIAAFGILLSVIVFLRAYERVMLGPLNPGIPRGIGDLSGGELTMMWALGILCLWLGLDPQPVLGQFQGLLPVHSAVHFAGAFHGH</sequence>
<dbReference type="PANTHER" id="PTHR43507">
    <property type="entry name" value="NADH-UBIQUINONE OXIDOREDUCTASE CHAIN 4"/>
    <property type="match status" value="1"/>
</dbReference>
<comment type="similarity">
    <text evidence="2">Belongs to the complex I subunit 4 family.</text>
</comment>
<dbReference type="EC" id="1.6.5.3" evidence="9"/>
<dbReference type="PRINTS" id="PR01437">
    <property type="entry name" value="NUOXDRDTASE4"/>
</dbReference>
<dbReference type="InterPro" id="IPR003918">
    <property type="entry name" value="NADH_UbQ_OxRdtase"/>
</dbReference>
<feature type="transmembrane region" description="Helical" evidence="7">
    <location>
        <begin position="291"/>
        <end position="311"/>
    </location>
</feature>